<proteinExistence type="predicted"/>
<keyword evidence="4" id="KW-1185">Reference proteome</keyword>
<accession>F0X8W3</accession>
<evidence type="ECO:0000256" key="1">
    <source>
        <dbReference type="SAM" id="Coils"/>
    </source>
</evidence>
<dbReference type="GeneID" id="25976467"/>
<dbReference type="RefSeq" id="XP_014174787.1">
    <property type="nucleotide sequence ID" value="XM_014319312.1"/>
</dbReference>
<dbReference type="EMBL" id="GL629735">
    <property type="protein sequence ID" value="EFX05305.1"/>
    <property type="molecule type" value="Genomic_DNA"/>
</dbReference>
<dbReference type="InParanoid" id="F0X8W3"/>
<evidence type="ECO:0000313" key="3">
    <source>
        <dbReference type="EMBL" id="EFX05305.1"/>
    </source>
</evidence>
<keyword evidence="1" id="KW-0175">Coiled coil</keyword>
<dbReference type="Proteomes" id="UP000007796">
    <property type="component" value="Unassembled WGS sequence"/>
</dbReference>
<feature type="region of interest" description="Disordered" evidence="2">
    <location>
        <begin position="1"/>
        <end position="21"/>
    </location>
</feature>
<feature type="coiled-coil region" evidence="1">
    <location>
        <begin position="40"/>
        <end position="73"/>
    </location>
</feature>
<dbReference type="AlphaFoldDB" id="F0X8W3"/>
<dbReference type="HOGENOM" id="CLU_2306459_0_0_1"/>
<protein>
    <submittedName>
        <fullName evidence="3">Uncharacterized protein</fullName>
    </submittedName>
</protein>
<organism evidence="4">
    <name type="scientific">Grosmannia clavigera (strain kw1407 / UAMH 11150)</name>
    <name type="common">Blue stain fungus</name>
    <name type="synonym">Graphiocladiella clavigera</name>
    <dbReference type="NCBI Taxonomy" id="655863"/>
    <lineage>
        <taxon>Eukaryota</taxon>
        <taxon>Fungi</taxon>
        <taxon>Dikarya</taxon>
        <taxon>Ascomycota</taxon>
        <taxon>Pezizomycotina</taxon>
        <taxon>Sordariomycetes</taxon>
        <taxon>Sordariomycetidae</taxon>
        <taxon>Ophiostomatales</taxon>
        <taxon>Ophiostomataceae</taxon>
        <taxon>Leptographium</taxon>
    </lineage>
</organism>
<sequence length="100" mass="10587">MPSSSSHPFNPSAEPGRATTSALAFAPPLDHTAFAVVLDAKAKERDARKEAARKQKKEEKARLKAKTAAVESDNASIFSFSSFGSTTGLFGKKSKGESSK</sequence>
<name>F0X8W3_GROCL</name>
<evidence type="ECO:0000256" key="2">
    <source>
        <dbReference type="SAM" id="MobiDB-lite"/>
    </source>
</evidence>
<evidence type="ECO:0000313" key="4">
    <source>
        <dbReference type="Proteomes" id="UP000007796"/>
    </source>
</evidence>
<gene>
    <name evidence="3" type="ORF">CMQ_3374</name>
</gene>
<reference evidence="3 4" key="1">
    <citation type="journal article" date="2011" name="Proc. Natl. Acad. Sci. U.S.A.">
        <title>Genome and transcriptome analyses of the mountain pine beetle-fungal symbiont Grosmannia clavigera, a lodgepole pine pathogen.</title>
        <authorList>
            <person name="DiGuistini S."/>
            <person name="Wang Y."/>
            <person name="Liao N.Y."/>
            <person name="Taylor G."/>
            <person name="Tanguay P."/>
            <person name="Feau N."/>
            <person name="Henrissat B."/>
            <person name="Chan S.K."/>
            <person name="Hesse-Orce U."/>
            <person name="Alamouti S.M."/>
            <person name="Tsui C.K.M."/>
            <person name="Docking R.T."/>
            <person name="Levasseur A."/>
            <person name="Haridas S."/>
            <person name="Robertson G."/>
            <person name="Birol I."/>
            <person name="Holt R.A."/>
            <person name="Marra M.A."/>
            <person name="Hamelin R.C."/>
            <person name="Hirst M."/>
            <person name="Jones S.J.M."/>
            <person name="Bohlmann J."/>
            <person name="Breuil C."/>
        </authorList>
    </citation>
    <scope>NUCLEOTIDE SEQUENCE [LARGE SCALE GENOMIC DNA]</scope>
    <source>
        <strain evidence="4">kw1407 / UAMH 11150</strain>
    </source>
</reference>